<keyword evidence="1" id="KW-0812">Transmembrane</keyword>
<evidence type="ECO:0000313" key="2">
    <source>
        <dbReference type="EMBL" id="MFD0738611.1"/>
    </source>
</evidence>
<feature type="transmembrane region" description="Helical" evidence="1">
    <location>
        <begin position="109"/>
        <end position="128"/>
    </location>
</feature>
<keyword evidence="1" id="KW-1133">Transmembrane helix</keyword>
<gene>
    <name evidence="2" type="ORF">ACFQZQ_04835</name>
</gene>
<evidence type="ECO:0000256" key="1">
    <source>
        <dbReference type="SAM" id="Phobius"/>
    </source>
</evidence>
<comment type="caution">
    <text evidence="2">The sequence shown here is derived from an EMBL/GenBank/DDBJ whole genome shotgun (WGS) entry which is preliminary data.</text>
</comment>
<feature type="transmembrane region" description="Helical" evidence="1">
    <location>
        <begin position="54"/>
        <end position="74"/>
    </location>
</feature>
<protein>
    <recommendedName>
        <fullName evidence="4">DUF3325 domain-containing protein</fullName>
    </recommendedName>
</protein>
<dbReference type="RefSeq" id="WP_386811523.1">
    <property type="nucleotide sequence ID" value="NZ_JBHTIH010000002.1"/>
</dbReference>
<keyword evidence="3" id="KW-1185">Reference proteome</keyword>
<keyword evidence="1" id="KW-0472">Membrane</keyword>
<proteinExistence type="predicted"/>
<evidence type="ECO:0008006" key="4">
    <source>
        <dbReference type="Google" id="ProtNLM"/>
    </source>
</evidence>
<evidence type="ECO:0000313" key="3">
    <source>
        <dbReference type="Proteomes" id="UP001597090"/>
    </source>
</evidence>
<dbReference type="Proteomes" id="UP001597090">
    <property type="component" value="Unassembled WGS sequence"/>
</dbReference>
<feature type="transmembrane region" description="Helical" evidence="1">
    <location>
        <begin position="81"/>
        <end position="103"/>
    </location>
</feature>
<reference evidence="3" key="1">
    <citation type="journal article" date="2019" name="Int. J. Syst. Evol. Microbiol.">
        <title>The Global Catalogue of Microorganisms (GCM) 10K type strain sequencing project: providing services to taxonomists for standard genome sequencing and annotation.</title>
        <authorList>
            <consortium name="The Broad Institute Genomics Platform"/>
            <consortium name="The Broad Institute Genome Sequencing Center for Infectious Disease"/>
            <person name="Wu L."/>
            <person name="Ma J."/>
        </authorList>
    </citation>
    <scope>NUCLEOTIDE SEQUENCE [LARGE SCALE GENOMIC DNA]</scope>
    <source>
        <strain evidence="3">CCUG 55491</strain>
    </source>
</reference>
<sequence>MTMQPLLVTAAVLAIATGVVHSLLGERLIFRHLRAGSLVPSLAAPPLQSRHVRILWATWHLASVLAWALAGLLLQLSQGSVAASSVLGASAFAFLAGSLLVLVGTRGRHPGWVALGAVGILSWVAIGAA</sequence>
<accession>A0ABW2YL93</accession>
<dbReference type="EMBL" id="JBHTIH010000002">
    <property type="protein sequence ID" value="MFD0738611.1"/>
    <property type="molecule type" value="Genomic_DNA"/>
</dbReference>
<organism evidence="2 3">
    <name type="scientific">Lysobacter koreensis</name>
    <dbReference type="NCBI Taxonomy" id="266122"/>
    <lineage>
        <taxon>Bacteria</taxon>
        <taxon>Pseudomonadati</taxon>
        <taxon>Pseudomonadota</taxon>
        <taxon>Gammaproteobacteria</taxon>
        <taxon>Lysobacterales</taxon>
        <taxon>Lysobacteraceae</taxon>
        <taxon>Lysobacter</taxon>
    </lineage>
</organism>
<name>A0ABW2YL93_9GAMM</name>